<sequence>MRRSLAPSTVVKQLNSTLNSRSDDDADDIDYAENEDNDDYGEDDGKSKKRKRKEPKMRKPSKNANISNKGYDTSQFLNPFRKALMPITNEKISFTPNVVSESVSDHEFFIRMLLARPFKIPIPNYKGPLGGRGLGVRRQGGRQSLHDPDEENALILYAPPEMSAEEKLKVDLEKVQVHVVVDPILSKLLRPHQREGVKFLYDSVTGIQIPDNFGCIMADEMGLGKTLQCITLLWTLLTQSPDCKPMITKAIIVTPSSLVKNWDKEIAKWLHGRLSALTIDSGTKAEIEHKLKQFMLHQGRRSANPVLIISYETFRAHINVLHKGSVGLIICDEGHRLKNAENQTYDALFKLDCKRRVLLSGTPIQNDLLEYFSLIHFVNGGILGTAAEFRKRFENPIRRGRDANASDVEHSLAQEKLQELATLVNRCIIRRTQILLTKYLPVKIEQVLCCRLMPLQTELYKKLVETGVSELGKSGKLSQSALSVITSLKKLCNHPALIYEKCTEKASGFEKLLPIFPPTFNLKTIDPTISGKMIVLDCLLAVIKATTNDRIVLVSNYTQTLDVFEKLCHQRR</sequence>
<dbReference type="InterPro" id="IPR014001">
    <property type="entry name" value="Helicase_ATP-bd"/>
</dbReference>
<dbReference type="InterPro" id="IPR027417">
    <property type="entry name" value="P-loop_NTPase"/>
</dbReference>
<evidence type="ECO:0000313" key="5">
    <source>
        <dbReference type="Proteomes" id="UP000677228"/>
    </source>
</evidence>
<dbReference type="Gene3D" id="3.40.50.300">
    <property type="entry name" value="P-loop containing nucleotide triphosphate hydrolases"/>
    <property type="match status" value="1"/>
</dbReference>
<dbReference type="PROSITE" id="PS51192">
    <property type="entry name" value="HELICASE_ATP_BIND_1"/>
    <property type="match status" value="1"/>
</dbReference>
<dbReference type="FunFam" id="3.40.50.10810:FF:000010">
    <property type="entry name" value="DNA repair and recombination protein RAD54-like"/>
    <property type="match status" value="1"/>
</dbReference>
<dbReference type="GO" id="GO:0005634">
    <property type="term" value="C:nucleus"/>
    <property type="evidence" value="ECO:0007669"/>
    <property type="project" value="TreeGrafter"/>
</dbReference>
<name>A0A8S2D659_9BILA</name>
<feature type="compositionally biased region" description="Basic residues" evidence="1">
    <location>
        <begin position="47"/>
        <end position="61"/>
    </location>
</feature>
<dbReference type="GO" id="GO:0015616">
    <property type="term" value="F:DNA translocase activity"/>
    <property type="evidence" value="ECO:0007669"/>
    <property type="project" value="TreeGrafter"/>
</dbReference>
<dbReference type="PANTHER" id="PTHR45629:SF7">
    <property type="entry name" value="DNA EXCISION REPAIR PROTEIN ERCC-6-RELATED"/>
    <property type="match status" value="1"/>
</dbReference>
<dbReference type="Pfam" id="PF00176">
    <property type="entry name" value="SNF2-rel_dom"/>
    <property type="match status" value="1"/>
</dbReference>
<evidence type="ECO:0000313" key="3">
    <source>
        <dbReference type="EMBL" id="CAF0853121.1"/>
    </source>
</evidence>
<feature type="compositionally biased region" description="Acidic residues" evidence="1">
    <location>
        <begin position="24"/>
        <end position="42"/>
    </location>
</feature>
<feature type="compositionally biased region" description="Polar residues" evidence="1">
    <location>
        <begin position="63"/>
        <end position="72"/>
    </location>
</feature>
<dbReference type="GO" id="GO:0045003">
    <property type="term" value="P:double-strand break repair via synthesis-dependent strand annealing"/>
    <property type="evidence" value="ECO:0007669"/>
    <property type="project" value="TreeGrafter"/>
</dbReference>
<feature type="region of interest" description="Disordered" evidence="1">
    <location>
        <begin position="1"/>
        <end position="72"/>
    </location>
</feature>
<dbReference type="Gene3D" id="3.40.50.10810">
    <property type="entry name" value="Tandem AAA-ATPase domain"/>
    <property type="match status" value="1"/>
</dbReference>
<dbReference type="AlphaFoldDB" id="A0A8S2D659"/>
<dbReference type="InterPro" id="IPR050496">
    <property type="entry name" value="SNF2_RAD54_helicase_repair"/>
</dbReference>
<gene>
    <name evidence="3" type="ORF">OVA965_LOCUS7249</name>
    <name evidence="4" type="ORF">TMI583_LOCUS7245</name>
</gene>
<organism evidence="3 5">
    <name type="scientific">Didymodactylos carnosus</name>
    <dbReference type="NCBI Taxonomy" id="1234261"/>
    <lineage>
        <taxon>Eukaryota</taxon>
        <taxon>Metazoa</taxon>
        <taxon>Spiralia</taxon>
        <taxon>Gnathifera</taxon>
        <taxon>Rotifera</taxon>
        <taxon>Eurotatoria</taxon>
        <taxon>Bdelloidea</taxon>
        <taxon>Philodinida</taxon>
        <taxon>Philodinidae</taxon>
        <taxon>Didymodactylos</taxon>
    </lineage>
</organism>
<dbReference type="SUPFAM" id="SSF52540">
    <property type="entry name" value="P-loop containing nucleoside triphosphate hydrolases"/>
    <property type="match status" value="2"/>
</dbReference>
<dbReference type="Gene3D" id="1.20.120.850">
    <property type="entry name" value="SWI2/SNF2 ATPases, N-terminal domain"/>
    <property type="match status" value="1"/>
</dbReference>
<evidence type="ECO:0000256" key="1">
    <source>
        <dbReference type="SAM" id="MobiDB-lite"/>
    </source>
</evidence>
<evidence type="ECO:0000313" key="4">
    <source>
        <dbReference type="EMBL" id="CAF3638308.1"/>
    </source>
</evidence>
<dbReference type="EMBL" id="CAJOBA010002284">
    <property type="protein sequence ID" value="CAF3638308.1"/>
    <property type="molecule type" value="Genomic_DNA"/>
</dbReference>
<accession>A0A8S2D659</accession>
<dbReference type="PANTHER" id="PTHR45629">
    <property type="entry name" value="SNF2/RAD54 FAMILY MEMBER"/>
    <property type="match status" value="1"/>
</dbReference>
<dbReference type="GO" id="GO:0007131">
    <property type="term" value="P:reciprocal meiotic recombination"/>
    <property type="evidence" value="ECO:0007669"/>
    <property type="project" value="TreeGrafter"/>
</dbReference>
<reference evidence="3" key="1">
    <citation type="submission" date="2021-02" db="EMBL/GenBank/DDBJ databases">
        <authorList>
            <person name="Nowell W R."/>
        </authorList>
    </citation>
    <scope>NUCLEOTIDE SEQUENCE</scope>
</reference>
<dbReference type="InterPro" id="IPR000330">
    <property type="entry name" value="SNF2_N"/>
</dbReference>
<dbReference type="Proteomes" id="UP000682733">
    <property type="component" value="Unassembled WGS sequence"/>
</dbReference>
<dbReference type="Proteomes" id="UP000677228">
    <property type="component" value="Unassembled WGS sequence"/>
</dbReference>
<evidence type="ECO:0000259" key="2">
    <source>
        <dbReference type="PROSITE" id="PS51192"/>
    </source>
</evidence>
<comment type="caution">
    <text evidence="3">The sequence shown here is derived from an EMBL/GenBank/DDBJ whole genome shotgun (WGS) entry which is preliminary data.</text>
</comment>
<proteinExistence type="predicted"/>
<dbReference type="GO" id="GO:0005524">
    <property type="term" value="F:ATP binding"/>
    <property type="evidence" value="ECO:0007669"/>
    <property type="project" value="InterPro"/>
</dbReference>
<feature type="domain" description="Helicase ATP-binding" evidence="2">
    <location>
        <begin position="206"/>
        <end position="381"/>
    </location>
</feature>
<dbReference type="EMBL" id="CAJNOK010002284">
    <property type="protein sequence ID" value="CAF0853121.1"/>
    <property type="molecule type" value="Genomic_DNA"/>
</dbReference>
<dbReference type="InterPro" id="IPR038718">
    <property type="entry name" value="SNF2-like_sf"/>
</dbReference>
<protein>
    <recommendedName>
        <fullName evidence="2">Helicase ATP-binding domain-containing protein</fullName>
    </recommendedName>
</protein>
<feature type="compositionally biased region" description="Polar residues" evidence="1">
    <location>
        <begin position="1"/>
        <end position="20"/>
    </location>
</feature>
<dbReference type="SMART" id="SM00487">
    <property type="entry name" value="DEXDc"/>
    <property type="match status" value="1"/>
</dbReference>